<comment type="similarity">
    <text evidence="1">Belongs to the MecA family.</text>
</comment>
<dbReference type="AlphaFoldDB" id="A0A6N7J025"/>
<organism evidence="2 3">
    <name type="scientific">Candidatus Weimeria bifida</name>
    <dbReference type="NCBI Taxonomy" id="2599074"/>
    <lineage>
        <taxon>Bacteria</taxon>
        <taxon>Bacillati</taxon>
        <taxon>Bacillota</taxon>
        <taxon>Clostridia</taxon>
        <taxon>Lachnospirales</taxon>
        <taxon>Lachnospiraceae</taxon>
        <taxon>Candidatus Weimeria</taxon>
    </lineage>
</organism>
<evidence type="ECO:0000313" key="3">
    <source>
        <dbReference type="Proteomes" id="UP000460257"/>
    </source>
</evidence>
<dbReference type="InterPro" id="IPR038471">
    <property type="entry name" value="MecA_C_sf"/>
</dbReference>
<dbReference type="Gene3D" id="3.30.70.1950">
    <property type="match status" value="1"/>
</dbReference>
<protein>
    <submittedName>
        <fullName evidence="2">Adaptor protein MecA</fullName>
    </submittedName>
</protein>
<sequence>MTINKIDENTMECVLTPEDLKNRGLSLDTATYTSPVMRSLIHDLAIFLAKKYSFGSKESPAVAVDAIPLSDGSLTMIFSTDSASDECDPRYSNFAEPDQSVANEAAGSESSSKNDLGYTLDDLLNTILASNSSEPEDRFILHHSADEECGKSWSESIFEFENISDALKVLHTLDGSLNIYVSLYLSPSGTCIVPVSFLKFSDEDIRKVFDIFCEFGDPREISSGTLFYIREHCKLLISFAMLSVLKVYL</sequence>
<keyword evidence="3" id="KW-1185">Reference proteome</keyword>
<dbReference type="Pfam" id="PF05389">
    <property type="entry name" value="MecA"/>
    <property type="match status" value="1"/>
</dbReference>
<dbReference type="InterPro" id="IPR008681">
    <property type="entry name" value="Neg-reg_MecA"/>
</dbReference>
<evidence type="ECO:0000313" key="2">
    <source>
        <dbReference type="EMBL" id="MQN01958.1"/>
    </source>
</evidence>
<name>A0A6N7J025_9FIRM</name>
<evidence type="ECO:0000256" key="1">
    <source>
        <dbReference type="ARBA" id="ARBA00005397"/>
    </source>
</evidence>
<dbReference type="EMBL" id="VOGC01000007">
    <property type="protein sequence ID" value="MQN01958.1"/>
    <property type="molecule type" value="Genomic_DNA"/>
</dbReference>
<gene>
    <name evidence="2" type="ORF">FRC54_08670</name>
</gene>
<accession>A0A6N7J025</accession>
<comment type="caution">
    <text evidence="2">The sequence shown here is derived from an EMBL/GenBank/DDBJ whole genome shotgun (WGS) entry which is preliminary data.</text>
</comment>
<proteinExistence type="inferred from homology"/>
<dbReference type="Proteomes" id="UP000460257">
    <property type="component" value="Unassembled WGS sequence"/>
</dbReference>
<reference evidence="2" key="1">
    <citation type="journal article" date="2020" name="Appl. Environ. Microbiol.">
        <title>Medium-Chain Fatty Acid Synthesis by 'Candidatus Weimeria bifida' gen. nov., sp. nov., and 'Candidatus Pseudoramibacter fermentans' sp. nov.</title>
        <authorList>
            <person name="Scarborough M.J."/>
            <person name="Myers K.S."/>
            <person name="Donohue T.J."/>
            <person name="Noguera D.R."/>
        </authorList>
    </citation>
    <scope>NUCLEOTIDE SEQUENCE</scope>
    <source>
        <strain evidence="2">LCO1.1</strain>
    </source>
</reference>